<name>A0A061BFU8_RHOTO</name>
<accession>A0A061BFU8</accession>
<dbReference type="EMBL" id="LK052956">
    <property type="protein sequence ID" value="CDR48866.1"/>
    <property type="molecule type" value="Genomic_DNA"/>
</dbReference>
<proteinExistence type="predicted"/>
<gene>
    <name evidence="1" type="ORF">RHTO0S_21e00540g</name>
</gene>
<evidence type="ECO:0000313" key="1">
    <source>
        <dbReference type="EMBL" id="CDR48866.1"/>
    </source>
</evidence>
<reference evidence="1" key="1">
    <citation type="journal article" date="2014" name="Genome Announc.">
        <title>Draft genome sequence of Rhodosporidium toruloides CECT1137, an oleaginous yeast of biotechnological interest.</title>
        <authorList>
            <person name="Morin N."/>
            <person name="Calcas X."/>
            <person name="Devillers H."/>
            <person name="Durrens P."/>
            <person name="Sherman D.J."/>
            <person name="Nicaud J.-M."/>
            <person name="Neuveglise C."/>
        </authorList>
    </citation>
    <scope>NUCLEOTIDE SEQUENCE</scope>
    <source>
        <strain evidence="1">CECT1137</strain>
    </source>
</reference>
<organism evidence="1">
    <name type="scientific">Rhodotorula toruloides</name>
    <name type="common">Yeast</name>
    <name type="synonym">Rhodosporidium toruloides</name>
    <dbReference type="NCBI Taxonomy" id="5286"/>
    <lineage>
        <taxon>Eukaryota</taxon>
        <taxon>Fungi</taxon>
        <taxon>Dikarya</taxon>
        <taxon>Basidiomycota</taxon>
        <taxon>Pucciniomycotina</taxon>
        <taxon>Microbotryomycetes</taxon>
        <taxon>Sporidiobolales</taxon>
        <taxon>Sporidiobolaceae</taxon>
        <taxon>Rhodotorula</taxon>
    </lineage>
</organism>
<dbReference type="OrthoDB" id="2520874at2759"/>
<dbReference type="AlphaFoldDB" id="A0A061BFU8"/>
<dbReference type="InterPro" id="IPR032675">
    <property type="entry name" value="LRR_dom_sf"/>
</dbReference>
<dbReference type="Gene3D" id="3.80.10.10">
    <property type="entry name" value="Ribonuclease Inhibitor"/>
    <property type="match status" value="1"/>
</dbReference>
<sequence length="498" mass="56832">MDMPSKPAVSHDPPPPVQVVARPTRLLDLPEELIRRIFGIVFDGLLEECELAQYECDPFPSRLLFRYRRPSPRQVPRQQIQVSSGLYNSLKQIWDGYLALQASEARAFDEPFSALGNNVRFLDLAEHEPCDSFRMSGQHDLDLDDFKSRRKPPSFDFLIAFSRLTTLRATFFGGIPRTFTDALRYLPHLSDLTLQFHGGMGDACFTFGESTLALRHLALTAEATEDEDLRQLLTNLPSTLEELRFYYTFPAGLPIPWYSVPRLHLYSPRGYFRDPGFVIQDLEAVFSPEVSQTCFSALMSEVDQTHHALGQNPRQVVVQELTIQVLSISLSKCKTPGSVYYEEVIPTMLELMQLGSPIKHLRFLDFTELRWWQNNIRIVSIECVTLLERPPDPDYPQSSDGGNLASLVPFLSMFPSLQKLVFSGFELLTNESVAEAPIPPGSFTTFVQHEPGLSRLLYNLQISRVVEVTYRTSAKSLRELRIRRDRPAAPWEGEWWNV</sequence>
<dbReference type="SUPFAM" id="SSF52047">
    <property type="entry name" value="RNI-like"/>
    <property type="match status" value="1"/>
</dbReference>
<protein>
    <submittedName>
        <fullName evidence="1">RHTO0S21e00540g1_1</fullName>
    </submittedName>
</protein>